<dbReference type="AlphaFoldDB" id="A0A023CY72"/>
<dbReference type="OrthoDB" id="7870017at2"/>
<keyword evidence="1" id="KW-0812">Transmembrane</keyword>
<sequence length="114" mass="12752">MTEKTMEHLLLIILSMLVAFGPRFIPLRIFSTRDIPKWFNEWMKYVPVSLFTALVVKDVFIDTGAGYVFTGIHNMAKIIASLIVIAVAYRSRSMGLSVVLGLIAVTLLAMVFTV</sequence>
<keyword evidence="1" id="KW-0472">Membrane</keyword>
<keyword evidence="1" id="KW-1133">Transmembrane helix</keyword>
<proteinExistence type="predicted"/>
<name>A0A023CY72_9LACO</name>
<comment type="caution">
    <text evidence="2">The sequence shown here is derived from an EMBL/GenBank/DDBJ whole genome shotgun (WGS) entry which is preliminary data.</text>
</comment>
<evidence type="ECO:0000313" key="2">
    <source>
        <dbReference type="EMBL" id="KRN06982.1"/>
    </source>
</evidence>
<protein>
    <submittedName>
        <fullName evidence="2">Integral membrane protein</fullName>
    </submittedName>
</protein>
<evidence type="ECO:0000313" key="3">
    <source>
        <dbReference type="Proteomes" id="UP000050961"/>
    </source>
</evidence>
<reference evidence="2 3" key="1">
    <citation type="journal article" date="2015" name="Genome Announc.">
        <title>Expanding the biotechnology potential of lactobacilli through comparative genomics of 213 strains and associated genera.</title>
        <authorList>
            <person name="Sun Z."/>
            <person name="Harris H.M."/>
            <person name="McCann A."/>
            <person name="Guo C."/>
            <person name="Argimon S."/>
            <person name="Zhang W."/>
            <person name="Yang X."/>
            <person name="Jeffery I.B."/>
            <person name="Cooney J.C."/>
            <person name="Kagawa T.F."/>
            <person name="Liu W."/>
            <person name="Song Y."/>
            <person name="Salvetti E."/>
            <person name="Wrobel A."/>
            <person name="Rasinkangas P."/>
            <person name="Parkhill J."/>
            <person name="Rea M.C."/>
            <person name="O'Sullivan O."/>
            <person name="Ritari J."/>
            <person name="Douillard F.P."/>
            <person name="Paul Ross R."/>
            <person name="Yang R."/>
            <person name="Briner A.E."/>
            <person name="Felis G.E."/>
            <person name="de Vos W.M."/>
            <person name="Barrangou R."/>
            <person name="Klaenhammer T.R."/>
            <person name="Caufield P.W."/>
            <person name="Cui Y."/>
            <person name="Zhang H."/>
            <person name="O'Toole P.W."/>
        </authorList>
    </citation>
    <scope>NUCLEOTIDE SEQUENCE [LARGE SCALE GENOMIC DNA]</scope>
    <source>
        <strain evidence="2 3">DSM 21376</strain>
    </source>
</reference>
<dbReference type="RefSeq" id="WP_034988500.1">
    <property type="nucleotide sequence ID" value="NZ_AYZF01000008.1"/>
</dbReference>
<feature type="transmembrane region" description="Helical" evidence="1">
    <location>
        <begin position="67"/>
        <end position="89"/>
    </location>
</feature>
<dbReference type="Proteomes" id="UP000050961">
    <property type="component" value="Unassembled WGS sequence"/>
</dbReference>
<dbReference type="STRING" id="1423806.FD15_GL000545"/>
<dbReference type="EMBL" id="AYZF01000008">
    <property type="protein sequence ID" value="KRN06982.1"/>
    <property type="molecule type" value="Genomic_DNA"/>
</dbReference>
<organism evidence="2 3">
    <name type="scientific">Liquorilactobacillus sucicola DSM 21376 = JCM 15457</name>
    <dbReference type="NCBI Taxonomy" id="1423806"/>
    <lineage>
        <taxon>Bacteria</taxon>
        <taxon>Bacillati</taxon>
        <taxon>Bacillota</taxon>
        <taxon>Bacilli</taxon>
        <taxon>Lactobacillales</taxon>
        <taxon>Lactobacillaceae</taxon>
        <taxon>Liquorilactobacillus</taxon>
    </lineage>
</organism>
<feature type="transmembrane region" description="Helical" evidence="1">
    <location>
        <begin position="96"/>
        <end position="113"/>
    </location>
</feature>
<dbReference type="PATRIC" id="fig|1423806.3.peg.555"/>
<keyword evidence="3" id="KW-1185">Reference proteome</keyword>
<dbReference type="Pfam" id="PF05437">
    <property type="entry name" value="AzlD"/>
    <property type="match status" value="1"/>
</dbReference>
<accession>A0A023CY72</accession>
<evidence type="ECO:0000256" key="1">
    <source>
        <dbReference type="SAM" id="Phobius"/>
    </source>
</evidence>
<feature type="transmembrane region" description="Helical" evidence="1">
    <location>
        <begin position="6"/>
        <end position="30"/>
    </location>
</feature>
<gene>
    <name evidence="2" type="ORF">FD15_GL000545</name>
</gene>
<dbReference type="InterPro" id="IPR008407">
    <property type="entry name" value="Brnchd-chn_aa_trnsp_AzlD"/>
</dbReference>
<dbReference type="eggNOG" id="COG4392">
    <property type="taxonomic scope" value="Bacteria"/>
</dbReference>